<organism evidence="1 2">
    <name type="scientific">Ottowia thiooxydans</name>
    <dbReference type="NCBI Taxonomy" id="219182"/>
    <lineage>
        <taxon>Bacteria</taxon>
        <taxon>Pseudomonadati</taxon>
        <taxon>Pseudomonadota</taxon>
        <taxon>Betaproteobacteria</taxon>
        <taxon>Burkholderiales</taxon>
        <taxon>Comamonadaceae</taxon>
        <taxon>Ottowia</taxon>
    </lineage>
</organism>
<sequence length="105" mass="11525">MRRLTRAPNAAIAQIWADLLCEGGYPATVQRLFLTGVAGELPPDQCLPEIWLLHDEHEAAASALLSDLARVPQRHWLCSACGEDVEGGFEQCWRCGALMPQPQAD</sequence>
<protein>
    <recommendedName>
        <fullName evidence="3">DUF2007 domain-containing protein</fullName>
    </recommendedName>
</protein>
<dbReference type="Proteomes" id="UP001549320">
    <property type="component" value="Unassembled WGS sequence"/>
</dbReference>
<comment type="caution">
    <text evidence="1">The sequence shown here is derived from an EMBL/GenBank/DDBJ whole genome shotgun (WGS) entry which is preliminary data.</text>
</comment>
<name>A0ABV2QBE0_9BURK</name>
<evidence type="ECO:0000313" key="2">
    <source>
        <dbReference type="Proteomes" id="UP001549320"/>
    </source>
</evidence>
<gene>
    <name evidence="1" type="ORF">ABIE13_003473</name>
</gene>
<dbReference type="EMBL" id="JBEPSH010000006">
    <property type="protein sequence ID" value="MET4578357.1"/>
    <property type="molecule type" value="Genomic_DNA"/>
</dbReference>
<evidence type="ECO:0000313" key="1">
    <source>
        <dbReference type="EMBL" id="MET4578357.1"/>
    </source>
</evidence>
<accession>A0ABV2QBE0</accession>
<proteinExistence type="predicted"/>
<evidence type="ECO:0008006" key="3">
    <source>
        <dbReference type="Google" id="ProtNLM"/>
    </source>
</evidence>
<dbReference type="RefSeq" id="WP_354445518.1">
    <property type="nucleotide sequence ID" value="NZ_JBEPSH010000006.1"/>
</dbReference>
<reference evidence="1 2" key="1">
    <citation type="submission" date="2024-06" db="EMBL/GenBank/DDBJ databases">
        <title>Sorghum-associated microbial communities from plants grown in Nebraska, USA.</title>
        <authorList>
            <person name="Schachtman D."/>
        </authorList>
    </citation>
    <scope>NUCLEOTIDE SEQUENCE [LARGE SCALE GENOMIC DNA]</scope>
    <source>
        <strain evidence="1 2">2709</strain>
    </source>
</reference>
<keyword evidence="2" id="KW-1185">Reference proteome</keyword>